<dbReference type="EMBL" id="LGRX02018099">
    <property type="protein sequence ID" value="KAK3260159.1"/>
    <property type="molecule type" value="Genomic_DNA"/>
</dbReference>
<dbReference type="AlphaFoldDB" id="A0AAE0FIC3"/>
<feature type="region of interest" description="Disordered" evidence="1">
    <location>
        <begin position="18"/>
        <end position="62"/>
    </location>
</feature>
<reference evidence="2 3" key="1">
    <citation type="journal article" date="2015" name="Genome Biol. Evol.">
        <title>Comparative Genomics of a Bacterivorous Green Alga Reveals Evolutionary Causalities and Consequences of Phago-Mixotrophic Mode of Nutrition.</title>
        <authorList>
            <person name="Burns J.A."/>
            <person name="Paasch A."/>
            <person name="Narechania A."/>
            <person name="Kim E."/>
        </authorList>
    </citation>
    <scope>NUCLEOTIDE SEQUENCE [LARGE SCALE GENOMIC DNA]</scope>
    <source>
        <strain evidence="2 3">PLY_AMNH</strain>
    </source>
</reference>
<feature type="compositionally biased region" description="Low complexity" evidence="1">
    <location>
        <begin position="20"/>
        <end position="39"/>
    </location>
</feature>
<proteinExistence type="predicted"/>
<name>A0AAE0FIC3_9CHLO</name>
<evidence type="ECO:0000313" key="3">
    <source>
        <dbReference type="Proteomes" id="UP001190700"/>
    </source>
</evidence>
<comment type="caution">
    <text evidence="2">The sequence shown here is derived from an EMBL/GenBank/DDBJ whole genome shotgun (WGS) entry which is preliminary data.</text>
</comment>
<organism evidence="2 3">
    <name type="scientific">Cymbomonas tetramitiformis</name>
    <dbReference type="NCBI Taxonomy" id="36881"/>
    <lineage>
        <taxon>Eukaryota</taxon>
        <taxon>Viridiplantae</taxon>
        <taxon>Chlorophyta</taxon>
        <taxon>Pyramimonadophyceae</taxon>
        <taxon>Pyramimonadales</taxon>
        <taxon>Pyramimonadaceae</taxon>
        <taxon>Cymbomonas</taxon>
    </lineage>
</organism>
<keyword evidence="3" id="KW-1185">Reference proteome</keyword>
<evidence type="ECO:0000313" key="2">
    <source>
        <dbReference type="EMBL" id="KAK3260159.1"/>
    </source>
</evidence>
<evidence type="ECO:0008006" key="4">
    <source>
        <dbReference type="Google" id="ProtNLM"/>
    </source>
</evidence>
<evidence type="ECO:0000256" key="1">
    <source>
        <dbReference type="SAM" id="MobiDB-lite"/>
    </source>
</evidence>
<dbReference type="Proteomes" id="UP001190700">
    <property type="component" value="Unassembled WGS sequence"/>
</dbReference>
<protein>
    <recommendedName>
        <fullName evidence="4">Rubredoxin-like domain-containing protein</fullName>
    </recommendedName>
</protein>
<accession>A0AAE0FIC3</accession>
<sequence length="114" mass="12203">MNMSTPVTFAAKASPFSVTSPALTRSTSQSSSGRRVISTKAFFGKKKEDTSTKGKGKKSKAAEPYDGPMVCLECGYIAEASAYKLPFYRCGSCLAGKNRFEPVKAKKKGGLFGR</sequence>
<gene>
    <name evidence="2" type="ORF">CYMTET_30869</name>
</gene>